<sequence>MKTQRNSLSWGCWSLLLLVVGLAMPPATGQALSYQQAVLLAVQGFNQRSSEANLYRLLELGAKPEGDENPNTPKPVSFTVKETVCPRTTRQPPEECDFKENGLIKECIGTVDLDPAKGYFDITCDQLKDVSLGGLLKKGGQIIGKKIEKIGKRIKDFFTNTESMEEAKSV</sequence>
<dbReference type="PANTHER" id="PTHR10206">
    <property type="entry name" value="CATHELICIDIN"/>
    <property type="match status" value="1"/>
</dbReference>
<organism evidence="10 11">
    <name type="scientific">Molossus molossus</name>
    <name type="common">Pallas' mastiff bat</name>
    <name type="synonym">Vespertilio molossus</name>
    <dbReference type="NCBI Taxonomy" id="27622"/>
    <lineage>
        <taxon>Eukaryota</taxon>
        <taxon>Metazoa</taxon>
        <taxon>Chordata</taxon>
        <taxon>Craniata</taxon>
        <taxon>Vertebrata</taxon>
        <taxon>Euteleostomi</taxon>
        <taxon>Mammalia</taxon>
        <taxon>Eutheria</taxon>
        <taxon>Laurasiatheria</taxon>
        <taxon>Chiroptera</taxon>
        <taxon>Yangochiroptera</taxon>
        <taxon>Molossidae</taxon>
        <taxon>Molossus</taxon>
    </lineage>
</organism>
<comment type="caution">
    <text evidence="10">The sequence shown here is derived from an EMBL/GenBank/DDBJ whole genome shotgun (WGS) entry which is preliminary data.</text>
</comment>
<feature type="signal peptide" evidence="8">
    <location>
        <begin position="1"/>
        <end position="23"/>
    </location>
</feature>
<keyword evidence="11" id="KW-1185">Reference proteome</keyword>
<gene>
    <name evidence="10" type="ORF">HJG59_002062</name>
</gene>
<dbReference type="PANTHER" id="PTHR10206:SF2">
    <property type="entry name" value="CATHELICIDIN ANTIMICROBIAL PEPTIDE"/>
    <property type="match status" value="1"/>
</dbReference>
<comment type="similarity">
    <text evidence="2">Belongs to the cathelicidin family.</text>
</comment>
<dbReference type="InterPro" id="IPR046350">
    <property type="entry name" value="Cystatin_sf"/>
</dbReference>
<evidence type="ECO:0000256" key="8">
    <source>
        <dbReference type="SAM" id="SignalP"/>
    </source>
</evidence>
<evidence type="ECO:0000313" key="10">
    <source>
        <dbReference type="EMBL" id="KAF6420041.1"/>
    </source>
</evidence>
<evidence type="ECO:0000313" key="11">
    <source>
        <dbReference type="Proteomes" id="UP000550707"/>
    </source>
</evidence>
<keyword evidence="5 8" id="KW-0732">Signal</keyword>
<dbReference type="OrthoDB" id="9930485at2759"/>
<evidence type="ECO:0000256" key="6">
    <source>
        <dbReference type="ARBA" id="ARBA00023022"/>
    </source>
</evidence>
<reference evidence="10 11" key="1">
    <citation type="journal article" date="2020" name="Nature">
        <title>Six reference-quality genomes reveal evolution of bat adaptations.</title>
        <authorList>
            <person name="Jebb D."/>
            <person name="Huang Z."/>
            <person name="Pippel M."/>
            <person name="Hughes G.M."/>
            <person name="Lavrichenko K."/>
            <person name="Devanna P."/>
            <person name="Winkler S."/>
            <person name="Jermiin L.S."/>
            <person name="Skirmuntt E.C."/>
            <person name="Katzourakis A."/>
            <person name="Burkitt-Gray L."/>
            <person name="Ray D.A."/>
            <person name="Sullivan K.A.M."/>
            <person name="Roscito J.G."/>
            <person name="Kirilenko B.M."/>
            <person name="Davalos L.M."/>
            <person name="Corthals A.P."/>
            <person name="Power M.L."/>
            <person name="Jones G."/>
            <person name="Ransome R.D."/>
            <person name="Dechmann D.K.N."/>
            <person name="Locatelli A.G."/>
            <person name="Puechmaille S.J."/>
            <person name="Fedrigo O."/>
            <person name="Jarvis E.D."/>
            <person name="Hiller M."/>
            <person name="Vernes S.C."/>
            <person name="Myers E.W."/>
            <person name="Teeling E.C."/>
        </authorList>
    </citation>
    <scope>NUCLEOTIDE SEQUENCE [LARGE SCALE GENOMIC DNA]</scope>
    <source>
        <strain evidence="10">MMolMol1</strain>
        <tissue evidence="10">Muscle</tissue>
    </source>
</reference>
<name>A0A7J8DA39_MOLMO</name>
<dbReference type="InterPro" id="IPR018216">
    <property type="entry name" value="Cathelicidin_CS"/>
</dbReference>
<feature type="chain" id="PRO_5029585449" evidence="8">
    <location>
        <begin position="24"/>
        <end position="170"/>
    </location>
</feature>
<evidence type="ECO:0000256" key="5">
    <source>
        <dbReference type="ARBA" id="ARBA00022729"/>
    </source>
</evidence>
<comment type="subcellular location">
    <subcellularLocation>
        <location evidence="1">Secreted</location>
    </subcellularLocation>
</comment>
<dbReference type="GO" id="GO:0050830">
    <property type="term" value="P:defense response to Gram-positive bacterium"/>
    <property type="evidence" value="ECO:0007669"/>
    <property type="project" value="TreeGrafter"/>
</dbReference>
<dbReference type="GO" id="GO:0005615">
    <property type="term" value="C:extracellular space"/>
    <property type="evidence" value="ECO:0007669"/>
    <property type="project" value="TreeGrafter"/>
</dbReference>
<evidence type="ECO:0000256" key="7">
    <source>
        <dbReference type="ARBA" id="ARBA00023157"/>
    </source>
</evidence>
<dbReference type="SUPFAM" id="SSF54403">
    <property type="entry name" value="Cystatin/monellin"/>
    <property type="match status" value="1"/>
</dbReference>
<dbReference type="Pfam" id="PF12153">
    <property type="entry name" value="CAP18_C"/>
    <property type="match status" value="1"/>
</dbReference>
<accession>A0A7J8DA39</accession>
<dbReference type="PROSITE" id="PS00947">
    <property type="entry name" value="CATHELICIDINS_2"/>
    <property type="match status" value="1"/>
</dbReference>
<evidence type="ECO:0000256" key="3">
    <source>
        <dbReference type="ARBA" id="ARBA00022525"/>
    </source>
</evidence>
<proteinExistence type="inferred from homology"/>
<evidence type="ECO:0000256" key="1">
    <source>
        <dbReference type="ARBA" id="ARBA00004613"/>
    </source>
</evidence>
<dbReference type="AlphaFoldDB" id="A0A7J8DA39"/>
<dbReference type="FunFam" id="3.10.450.10:FF:000003">
    <property type="entry name" value="Cathelicidin antimicrobial peptide"/>
    <property type="match status" value="1"/>
</dbReference>
<dbReference type="Gene3D" id="3.10.450.10">
    <property type="match status" value="1"/>
</dbReference>
<dbReference type="Pfam" id="PF00666">
    <property type="entry name" value="Cathelicidins"/>
    <property type="match status" value="1"/>
</dbReference>
<keyword evidence="6" id="KW-0044">Antibiotic</keyword>
<evidence type="ECO:0000256" key="2">
    <source>
        <dbReference type="ARBA" id="ARBA00005320"/>
    </source>
</evidence>
<keyword evidence="3" id="KW-0964">Secreted</keyword>
<evidence type="ECO:0000259" key="9">
    <source>
        <dbReference type="Pfam" id="PF12153"/>
    </source>
</evidence>
<dbReference type="GO" id="GO:0045087">
    <property type="term" value="P:innate immune response"/>
    <property type="evidence" value="ECO:0007669"/>
    <property type="project" value="TreeGrafter"/>
</dbReference>
<protein>
    <submittedName>
        <fullName evidence="10">Cathelicidin antimicrobial peptide</fullName>
    </submittedName>
</protein>
<feature type="domain" description="Cathelicidin antimicrobial peptide C-terminal" evidence="9">
    <location>
        <begin position="133"/>
        <end position="160"/>
    </location>
</feature>
<dbReference type="Proteomes" id="UP000550707">
    <property type="component" value="Unassembled WGS sequence"/>
</dbReference>
<dbReference type="InterPro" id="IPR022746">
    <property type="entry name" value="Cathlecidin_C"/>
</dbReference>
<dbReference type="GO" id="GO:0061844">
    <property type="term" value="P:antimicrobial humoral immune response mediated by antimicrobial peptide"/>
    <property type="evidence" value="ECO:0007669"/>
    <property type="project" value="TreeGrafter"/>
</dbReference>
<dbReference type="GO" id="GO:0050829">
    <property type="term" value="P:defense response to Gram-negative bacterium"/>
    <property type="evidence" value="ECO:0007669"/>
    <property type="project" value="TreeGrafter"/>
</dbReference>
<dbReference type="InParanoid" id="A0A7J8DA39"/>
<dbReference type="GO" id="GO:0001530">
    <property type="term" value="F:lipopolysaccharide binding"/>
    <property type="evidence" value="ECO:0007669"/>
    <property type="project" value="TreeGrafter"/>
</dbReference>
<evidence type="ECO:0000256" key="4">
    <source>
        <dbReference type="ARBA" id="ARBA00022529"/>
    </source>
</evidence>
<keyword evidence="7" id="KW-1015">Disulfide bond</keyword>
<keyword evidence="4" id="KW-0929">Antimicrobial</keyword>
<dbReference type="FunCoup" id="A0A7J8DA39">
    <property type="interactions" value="142"/>
</dbReference>
<dbReference type="EMBL" id="JACASF010000018">
    <property type="protein sequence ID" value="KAF6420041.1"/>
    <property type="molecule type" value="Genomic_DNA"/>
</dbReference>
<dbReference type="InterPro" id="IPR001894">
    <property type="entry name" value="Cathelicidin-like"/>
</dbReference>